<evidence type="ECO:0000313" key="3">
    <source>
        <dbReference type="Proteomes" id="UP000034591"/>
    </source>
</evidence>
<comment type="caution">
    <text evidence="2">The sequence shown here is derived from an EMBL/GenBank/DDBJ whole genome shotgun (WGS) entry which is preliminary data.</text>
</comment>
<protein>
    <recommendedName>
        <fullName evidence="1">Glycosyltransferase 2-like domain-containing protein</fullName>
    </recommendedName>
</protein>
<dbReference type="Proteomes" id="UP000034591">
    <property type="component" value="Unassembled WGS sequence"/>
</dbReference>
<proteinExistence type="predicted"/>
<gene>
    <name evidence="2" type="ORF">US53_C0061G0004</name>
</gene>
<dbReference type="PANTHER" id="PTHR43685">
    <property type="entry name" value="GLYCOSYLTRANSFERASE"/>
    <property type="match status" value="1"/>
</dbReference>
<dbReference type="AlphaFoldDB" id="A0A0G0K6F3"/>
<accession>A0A0G0K6F3</accession>
<sequence>MISVIIPTYNEKGVLEDCIESLGDQSFQDFEIVVVDDGSNDKTLDVLRNFELLISNFKFLEQKHKGPGAARNLGAKHAKGEILVFVDADMTFDENFLEKLTKPIQKNFTKGTFSKEEYVANWENVWARCWNINEGWEPKRRHPKNYPDYQPVFRAILKSEFDRVGGFTPGGYDDDWSLYGKLGYEAENASGAIFYHKNPSSLAEIFGQAKWVGKRKYKMELVGEVVALVRATLPVSIVTGLYKGFKSKDFRFLFFKIAYDFGKFLGILEKILFGKQFK</sequence>
<name>A0A0G0K6F3_9BACT</name>
<dbReference type="InterPro" id="IPR029044">
    <property type="entry name" value="Nucleotide-diphossugar_trans"/>
</dbReference>
<evidence type="ECO:0000313" key="2">
    <source>
        <dbReference type="EMBL" id="KKQ36206.1"/>
    </source>
</evidence>
<organism evidence="2 3">
    <name type="scientific">Candidatus Woesebacteria bacterium GW2011_GWA1_37_7</name>
    <dbReference type="NCBI Taxonomy" id="1618545"/>
    <lineage>
        <taxon>Bacteria</taxon>
        <taxon>Candidatus Woeseibacteriota</taxon>
    </lineage>
</organism>
<dbReference type="SUPFAM" id="SSF53448">
    <property type="entry name" value="Nucleotide-diphospho-sugar transferases"/>
    <property type="match status" value="1"/>
</dbReference>
<dbReference type="Pfam" id="PF00535">
    <property type="entry name" value="Glycos_transf_2"/>
    <property type="match status" value="1"/>
</dbReference>
<dbReference type="InterPro" id="IPR050834">
    <property type="entry name" value="Glycosyltransf_2"/>
</dbReference>
<dbReference type="CDD" id="cd00761">
    <property type="entry name" value="Glyco_tranf_GTA_type"/>
    <property type="match status" value="1"/>
</dbReference>
<dbReference type="InterPro" id="IPR001173">
    <property type="entry name" value="Glyco_trans_2-like"/>
</dbReference>
<dbReference type="EMBL" id="LBTI01000061">
    <property type="protein sequence ID" value="KKQ36206.1"/>
    <property type="molecule type" value="Genomic_DNA"/>
</dbReference>
<dbReference type="Gene3D" id="3.90.550.10">
    <property type="entry name" value="Spore Coat Polysaccharide Biosynthesis Protein SpsA, Chain A"/>
    <property type="match status" value="1"/>
</dbReference>
<dbReference type="STRING" id="1618545.US53_C0061G0004"/>
<feature type="domain" description="Glycosyltransferase 2-like" evidence="1">
    <location>
        <begin position="3"/>
        <end position="159"/>
    </location>
</feature>
<dbReference type="PANTHER" id="PTHR43685:SF3">
    <property type="entry name" value="SLR2126 PROTEIN"/>
    <property type="match status" value="1"/>
</dbReference>
<evidence type="ECO:0000259" key="1">
    <source>
        <dbReference type="Pfam" id="PF00535"/>
    </source>
</evidence>
<reference evidence="2 3" key="1">
    <citation type="journal article" date="2015" name="Nature">
        <title>rRNA introns, odd ribosomes, and small enigmatic genomes across a large radiation of phyla.</title>
        <authorList>
            <person name="Brown C.T."/>
            <person name="Hug L.A."/>
            <person name="Thomas B.C."/>
            <person name="Sharon I."/>
            <person name="Castelle C.J."/>
            <person name="Singh A."/>
            <person name="Wilkins M.J."/>
            <person name="Williams K.H."/>
            <person name="Banfield J.F."/>
        </authorList>
    </citation>
    <scope>NUCLEOTIDE SEQUENCE [LARGE SCALE GENOMIC DNA]</scope>
</reference>